<sequence>MTIISEEDEADVYTSQRSEPPETRIFETMGFYWKRIMKTLPTFTTQIVLIFCVLPISFSIAIFLATAILNFGVAFIAQTISTLLILLILIPTLAVCITSAIATAYILQLTQSIYLRLSQSPHSSPNTSYPRIHSPPPIYAPKFEVEEKLKTC</sequence>
<dbReference type="OrthoDB" id="5825313at2759"/>
<feature type="transmembrane region" description="Helical" evidence="1">
    <location>
        <begin position="83"/>
        <end position="107"/>
    </location>
</feature>
<name>Q9XWD0_CAEEL</name>
<dbReference type="GeneID" id="190729"/>
<dbReference type="eggNOG" id="ENOG502THWR">
    <property type="taxonomic scope" value="Eukaryota"/>
</dbReference>
<proteinExistence type="predicted"/>
<evidence type="ECO:0000313" key="2">
    <source>
        <dbReference type="EMBL" id="CAA21745.1"/>
    </source>
</evidence>
<dbReference type="UCSC" id="Y76A2B.4">
    <property type="organism name" value="c. elegans"/>
</dbReference>
<dbReference type="PaxDb" id="6239-Y76A2B.4"/>
<keyword evidence="1" id="KW-0812">Transmembrane</keyword>
<dbReference type="AGR" id="WB:WBGene00013576"/>
<dbReference type="AlphaFoldDB" id="Q9XWD0"/>
<dbReference type="CTD" id="190729"/>
<reference evidence="2 3" key="1">
    <citation type="journal article" date="1998" name="Science">
        <title>Genome sequence of the nematode C. elegans: a platform for investigating biology.</title>
        <authorList>
            <consortium name="The C. elegans sequencing consortium"/>
            <person name="Sulson J.E."/>
            <person name="Waterston R."/>
        </authorList>
    </citation>
    <scope>NUCLEOTIDE SEQUENCE [LARGE SCALE GENOMIC DNA]</scope>
    <source>
        <strain evidence="2 3">Bristol N2</strain>
    </source>
</reference>
<dbReference type="OMA" id="IPKMEIE"/>
<evidence type="ECO:0000313" key="4">
    <source>
        <dbReference type="WormBase" id="Y76A2B.4"/>
    </source>
</evidence>
<evidence type="ECO:0000313" key="3">
    <source>
        <dbReference type="Proteomes" id="UP000001940"/>
    </source>
</evidence>
<dbReference type="HOGENOM" id="CLU_1723973_0_0_1"/>
<feature type="transmembrane region" description="Helical" evidence="1">
    <location>
        <begin position="47"/>
        <end position="77"/>
    </location>
</feature>
<accession>Q9XWD0</accession>
<protein>
    <submittedName>
        <fullName evidence="2">Uncharacterized protein</fullName>
    </submittedName>
</protein>
<dbReference type="Bgee" id="WBGene00013576">
    <property type="expression patterns" value="Expressed in germ line (C elegans) and 4 other cell types or tissues"/>
</dbReference>
<dbReference type="RefSeq" id="NP_499800.1">
    <property type="nucleotide sequence ID" value="NM_067399.1"/>
</dbReference>
<keyword evidence="1" id="KW-0472">Membrane</keyword>
<dbReference type="PIR" id="T27422">
    <property type="entry name" value="T27422"/>
</dbReference>
<dbReference type="Proteomes" id="UP000001940">
    <property type="component" value="Chromosome III"/>
</dbReference>
<dbReference type="KEGG" id="cel:CELE_Y76A2B.4"/>
<keyword evidence="3" id="KW-1185">Reference proteome</keyword>
<gene>
    <name evidence="2" type="ORF">CELE_Y76A2B.4</name>
    <name evidence="2 4" type="ORF">Y76A2B.4</name>
</gene>
<dbReference type="WormBase" id="Y76A2B.4">
    <property type="protein sequence ID" value="CE19276"/>
    <property type="gene ID" value="WBGene00013576"/>
</dbReference>
<dbReference type="InParanoid" id="Q9XWD0"/>
<evidence type="ECO:0000256" key="1">
    <source>
        <dbReference type="SAM" id="Phobius"/>
    </source>
</evidence>
<dbReference type="FunCoup" id="Q9XWD0">
    <property type="interactions" value="1469"/>
</dbReference>
<keyword evidence="1" id="KW-1133">Transmembrane helix</keyword>
<dbReference type="EMBL" id="BX284603">
    <property type="protein sequence ID" value="CAA21745.1"/>
    <property type="molecule type" value="Genomic_DNA"/>
</dbReference>
<organism evidence="2 3">
    <name type="scientific">Caenorhabditis elegans</name>
    <dbReference type="NCBI Taxonomy" id="6239"/>
    <lineage>
        <taxon>Eukaryota</taxon>
        <taxon>Metazoa</taxon>
        <taxon>Ecdysozoa</taxon>
        <taxon>Nematoda</taxon>
        <taxon>Chromadorea</taxon>
        <taxon>Rhabditida</taxon>
        <taxon>Rhabditina</taxon>
        <taxon>Rhabditomorpha</taxon>
        <taxon>Rhabditoidea</taxon>
        <taxon>Rhabditidae</taxon>
        <taxon>Peloderinae</taxon>
        <taxon>Caenorhabditis</taxon>
    </lineage>
</organism>